<feature type="region of interest" description="Disordered" evidence="1">
    <location>
        <begin position="124"/>
        <end position="149"/>
    </location>
</feature>
<reference evidence="3" key="2">
    <citation type="journal article" date="2023" name="Proc. Natl. Acad. Sci. U.S.A.">
        <title>A global phylogenomic analysis of the shiitake genus Lentinula.</title>
        <authorList>
            <person name="Sierra-Patev S."/>
            <person name="Min B."/>
            <person name="Naranjo-Ortiz M."/>
            <person name="Looney B."/>
            <person name="Konkel Z."/>
            <person name="Slot J.C."/>
            <person name="Sakamoto Y."/>
            <person name="Steenwyk J.L."/>
            <person name="Rokas A."/>
            <person name="Carro J."/>
            <person name="Camarero S."/>
            <person name="Ferreira P."/>
            <person name="Molpeceres G."/>
            <person name="Ruiz-Duenas F.J."/>
            <person name="Serrano A."/>
            <person name="Henrissat B."/>
            <person name="Drula E."/>
            <person name="Hughes K.W."/>
            <person name="Mata J.L."/>
            <person name="Ishikawa N.K."/>
            <person name="Vargas-Isla R."/>
            <person name="Ushijima S."/>
            <person name="Smith C.A."/>
            <person name="Donoghue J."/>
            <person name="Ahrendt S."/>
            <person name="Andreopoulos W."/>
            <person name="He G."/>
            <person name="LaButti K."/>
            <person name="Lipzen A."/>
            <person name="Ng V."/>
            <person name="Riley R."/>
            <person name="Sandor L."/>
            <person name="Barry K."/>
            <person name="Martinez A.T."/>
            <person name="Xiao Y."/>
            <person name="Gibbons J.G."/>
            <person name="Terashima K."/>
            <person name="Grigoriev I.V."/>
            <person name="Hibbett D."/>
        </authorList>
    </citation>
    <scope>NUCLEOTIDE SEQUENCE</scope>
    <source>
        <strain evidence="3">ET3784</strain>
    </source>
</reference>
<protein>
    <submittedName>
        <fullName evidence="3">Uncharacterized protein</fullName>
    </submittedName>
</protein>
<proteinExistence type="predicted"/>
<evidence type="ECO:0000256" key="1">
    <source>
        <dbReference type="SAM" id="MobiDB-lite"/>
    </source>
</evidence>
<dbReference type="Proteomes" id="UP001176059">
    <property type="component" value="Unassembled WGS sequence"/>
</dbReference>
<evidence type="ECO:0000313" key="4">
    <source>
        <dbReference type="Proteomes" id="UP001176059"/>
    </source>
</evidence>
<dbReference type="AlphaFoldDB" id="A0AA38JCZ5"/>
<dbReference type="EMBL" id="JANVFO010000115">
    <property type="protein sequence ID" value="KAJ3711840.1"/>
    <property type="molecule type" value="Genomic_DNA"/>
</dbReference>
<sequence length="507" mass="51675">MSSSLSNSNNSDITSATNTLSAGTLQAGVIQAAATQITTVGTTDVIDSKALSATSSGSASVTTSATSVVISTQSVATSARTTLSSSSSSTTSTKVTSVLTTSASQATTTSLSSSASVSLSKASSTASSSDSTSSVAQTTQAPSPSATNSAGFTAVQAVSTGTVDGHLTTLTTQVFEATSSSSAQPTPTALGAESFFENKAAVGGVFGAAGLVFLIVFLAVVLKIVRYRSRKQFEKDLDEQVQHEVRSGTPMFGLGKDDDGLSIMGGRAGGIGDPEKAVYAKPGNGYTNTAVYPTYSGSVPPMAAQPAYYSPNTFNGVPRRSPSQDQSLYYGDGGLSRTNSHGSARSYGSLNQPPMNAFSSPTSNAATTAPIFAPVTFAANYGEYHHASPAPSTQSWQSQNQNQAVSGARPGTPLALTPGSRRNSIPSPPRNVLAPLGTRSDSPAILARYNPSSSRNSKDGYAANAYIAGQITQIQTQSMGGLGAPAHGKEPPSPNVPLPNPFDQRDQ</sequence>
<feature type="region of interest" description="Disordered" evidence="1">
    <location>
        <begin position="386"/>
        <end position="444"/>
    </location>
</feature>
<gene>
    <name evidence="3" type="ORF">DFJ43DRAFT_86483</name>
</gene>
<evidence type="ECO:0000313" key="3">
    <source>
        <dbReference type="EMBL" id="KAJ3711840.1"/>
    </source>
</evidence>
<evidence type="ECO:0000256" key="2">
    <source>
        <dbReference type="SAM" id="Phobius"/>
    </source>
</evidence>
<feature type="compositionally biased region" description="Low complexity" evidence="1">
    <location>
        <begin position="394"/>
        <end position="403"/>
    </location>
</feature>
<feature type="compositionally biased region" description="Low complexity" evidence="1">
    <location>
        <begin position="124"/>
        <end position="141"/>
    </location>
</feature>
<accession>A0AA38JCZ5</accession>
<feature type="compositionally biased region" description="Polar residues" evidence="1">
    <location>
        <begin position="313"/>
        <end position="327"/>
    </location>
</feature>
<keyword evidence="2" id="KW-0812">Transmembrane</keyword>
<feature type="transmembrane region" description="Helical" evidence="2">
    <location>
        <begin position="200"/>
        <end position="225"/>
    </location>
</feature>
<organism evidence="3 4">
    <name type="scientific">Lentinula guzmanii</name>
    <dbReference type="NCBI Taxonomy" id="2804957"/>
    <lineage>
        <taxon>Eukaryota</taxon>
        <taxon>Fungi</taxon>
        <taxon>Dikarya</taxon>
        <taxon>Basidiomycota</taxon>
        <taxon>Agaricomycotina</taxon>
        <taxon>Agaricomycetes</taxon>
        <taxon>Agaricomycetidae</taxon>
        <taxon>Agaricales</taxon>
        <taxon>Marasmiineae</taxon>
        <taxon>Omphalotaceae</taxon>
        <taxon>Lentinula</taxon>
    </lineage>
</organism>
<comment type="caution">
    <text evidence="3">The sequence shown here is derived from an EMBL/GenBank/DDBJ whole genome shotgun (WGS) entry which is preliminary data.</text>
</comment>
<feature type="compositionally biased region" description="Polar residues" evidence="1">
    <location>
        <begin position="336"/>
        <end position="363"/>
    </location>
</feature>
<name>A0AA38JCZ5_9AGAR</name>
<reference evidence="3" key="1">
    <citation type="submission" date="2022-08" db="EMBL/GenBank/DDBJ databases">
        <authorList>
            <consortium name="DOE Joint Genome Institute"/>
            <person name="Min B."/>
            <person name="Sierra-Patev S."/>
            <person name="Naranjo-Ortiz M."/>
            <person name="Looney B."/>
            <person name="Konkel Z."/>
            <person name="Slot J.C."/>
            <person name="Sakamoto Y."/>
            <person name="Steenwyk J.L."/>
            <person name="Rokas A."/>
            <person name="Carro J."/>
            <person name="Camarero S."/>
            <person name="Ferreira P."/>
            <person name="Molpeceres G."/>
            <person name="Ruiz-duenas F.J."/>
            <person name="Serrano A."/>
            <person name="Henrissat B."/>
            <person name="Drula E."/>
            <person name="Hughes K.W."/>
            <person name="Mata J.L."/>
            <person name="Ishikawa N.K."/>
            <person name="Vargas-Isla R."/>
            <person name="Ushijima S."/>
            <person name="Smith C.A."/>
            <person name="Ahrendt S."/>
            <person name="Andreopoulos W."/>
            <person name="He G."/>
            <person name="LaButti K."/>
            <person name="Lipzen A."/>
            <person name="Ng V."/>
            <person name="Riley R."/>
            <person name="Sandor L."/>
            <person name="Barry K."/>
            <person name="Martinez A.T."/>
            <person name="Xiao Y."/>
            <person name="Gibbons J.G."/>
            <person name="Terashima K."/>
            <person name="Hibbett D.S."/>
            <person name="Grigoriev I.V."/>
        </authorList>
    </citation>
    <scope>NUCLEOTIDE SEQUENCE</scope>
    <source>
        <strain evidence="3">ET3784</strain>
    </source>
</reference>
<keyword evidence="2" id="KW-0472">Membrane</keyword>
<feature type="region of interest" description="Disordered" evidence="1">
    <location>
        <begin position="313"/>
        <end position="363"/>
    </location>
</feature>
<feature type="compositionally biased region" description="Pro residues" evidence="1">
    <location>
        <begin position="491"/>
        <end position="500"/>
    </location>
</feature>
<feature type="region of interest" description="Disordered" evidence="1">
    <location>
        <begin position="477"/>
        <end position="507"/>
    </location>
</feature>
<keyword evidence="2" id="KW-1133">Transmembrane helix</keyword>
<keyword evidence="4" id="KW-1185">Reference proteome</keyword>